<feature type="region of interest" description="Disordered" evidence="1">
    <location>
        <begin position="947"/>
        <end position="971"/>
    </location>
</feature>
<dbReference type="Gene3D" id="1.25.10.10">
    <property type="entry name" value="Leucine-rich Repeat Variant"/>
    <property type="match status" value="1"/>
</dbReference>
<dbReference type="eggNOG" id="KOG4625">
    <property type="taxonomic scope" value="Eukaryota"/>
</dbReference>
<dbReference type="RefSeq" id="XP_005777887.1">
    <property type="nucleotide sequence ID" value="XM_005777830.1"/>
</dbReference>
<evidence type="ECO:0000313" key="3">
    <source>
        <dbReference type="Proteomes" id="UP000013827"/>
    </source>
</evidence>
<dbReference type="PaxDb" id="2903-EOD25458"/>
<dbReference type="GeneID" id="17271004"/>
<dbReference type="HOGENOM" id="CLU_301609_0_0_1"/>
<name>A0A0D3JPM3_EMIH1</name>
<feature type="compositionally biased region" description="Acidic residues" evidence="1">
    <location>
        <begin position="947"/>
        <end position="961"/>
    </location>
</feature>
<dbReference type="SUPFAM" id="SSF48371">
    <property type="entry name" value="ARM repeat"/>
    <property type="match status" value="1"/>
</dbReference>
<dbReference type="InterPro" id="IPR016024">
    <property type="entry name" value="ARM-type_fold"/>
</dbReference>
<accession>A0A0D3JPM3</accession>
<dbReference type="InterPro" id="IPR011989">
    <property type="entry name" value="ARM-like"/>
</dbReference>
<dbReference type="EnsemblProtists" id="EOD25458">
    <property type="protein sequence ID" value="EOD25458"/>
    <property type="gene ID" value="EMIHUDRAFT_457547"/>
</dbReference>
<feature type="region of interest" description="Disordered" evidence="1">
    <location>
        <begin position="414"/>
        <end position="438"/>
    </location>
</feature>
<evidence type="ECO:0000256" key="1">
    <source>
        <dbReference type="SAM" id="MobiDB-lite"/>
    </source>
</evidence>
<evidence type="ECO:0000313" key="2">
    <source>
        <dbReference type="EnsemblProtists" id="EOD25458"/>
    </source>
</evidence>
<dbReference type="PANTHER" id="PTHR36649">
    <property type="entry name" value="UBIQUITIN-LIKE DOMAIN-CONTAINING PROTEIN"/>
    <property type="match status" value="1"/>
</dbReference>
<reference evidence="3" key="1">
    <citation type="journal article" date="2013" name="Nature">
        <title>Pan genome of the phytoplankton Emiliania underpins its global distribution.</title>
        <authorList>
            <person name="Read B.A."/>
            <person name="Kegel J."/>
            <person name="Klute M.J."/>
            <person name="Kuo A."/>
            <person name="Lefebvre S.C."/>
            <person name="Maumus F."/>
            <person name="Mayer C."/>
            <person name="Miller J."/>
            <person name="Monier A."/>
            <person name="Salamov A."/>
            <person name="Young J."/>
            <person name="Aguilar M."/>
            <person name="Claverie J.M."/>
            <person name="Frickenhaus S."/>
            <person name="Gonzalez K."/>
            <person name="Herman E.K."/>
            <person name="Lin Y.C."/>
            <person name="Napier J."/>
            <person name="Ogata H."/>
            <person name="Sarno A.F."/>
            <person name="Shmutz J."/>
            <person name="Schroeder D."/>
            <person name="de Vargas C."/>
            <person name="Verret F."/>
            <person name="von Dassow P."/>
            <person name="Valentin K."/>
            <person name="Van de Peer Y."/>
            <person name="Wheeler G."/>
            <person name="Dacks J.B."/>
            <person name="Delwiche C.F."/>
            <person name="Dyhrman S.T."/>
            <person name="Glockner G."/>
            <person name="John U."/>
            <person name="Richards T."/>
            <person name="Worden A.Z."/>
            <person name="Zhang X."/>
            <person name="Grigoriev I.V."/>
            <person name="Allen A.E."/>
            <person name="Bidle K."/>
            <person name="Borodovsky M."/>
            <person name="Bowler C."/>
            <person name="Brownlee C."/>
            <person name="Cock J.M."/>
            <person name="Elias M."/>
            <person name="Gladyshev V.N."/>
            <person name="Groth M."/>
            <person name="Guda C."/>
            <person name="Hadaegh A."/>
            <person name="Iglesias-Rodriguez M.D."/>
            <person name="Jenkins J."/>
            <person name="Jones B.M."/>
            <person name="Lawson T."/>
            <person name="Leese F."/>
            <person name="Lindquist E."/>
            <person name="Lobanov A."/>
            <person name="Lomsadze A."/>
            <person name="Malik S.B."/>
            <person name="Marsh M.E."/>
            <person name="Mackinder L."/>
            <person name="Mock T."/>
            <person name="Mueller-Roeber B."/>
            <person name="Pagarete A."/>
            <person name="Parker M."/>
            <person name="Probert I."/>
            <person name="Quesneville H."/>
            <person name="Raines C."/>
            <person name="Rensing S.A."/>
            <person name="Riano-Pachon D.M."/>
            <person name="Richier S."/>
            <person name="Rokitta S."/>
            <person name="Shiraiwa Y."/>
            <person name="Soanes D.M."/>
            <person name="van der Giezen M."/>
            <person name="Wahlund T.M."/>
            <person name="Williams B."/>
            <person name="Wilson W."/>
            <person name="Wolfe G."/>
            <person name="Wurch L.L."/>
        </authorList>
    </citation>
    <scope>NUCLEOTIDE SEQUENCE</scope>
</reference>
<reference evidence="2" key="2">
    <citation type="submission" date="2024-10" db="UniProtKB">
        <authorList>
            <consortium name="EnsemblProtists"/>
        </authorList>
    </citation>
    <scope>IDENTIFICATION</scope>
</reference>
<keyword evidence="3" id="KW-1185">Reference proteome</keyword>
<dbReference type="STRING" id="2903.R1CR62"/>
<dbReference type="PANTHER" id="PTHR36649:SF29">
    <property type="entry name" value="PARP CATALYTIC DOMAIN-CONTAINING PROTEIN-RELATED"/>
    <property type="match status" value="1"/>
</dbReference>
<proteinExistence type="predicted"/>
<protein>
    <submittedName>
        <fullName evidence="2">Uncharacterized protein</fullName>
    </submittedName>
</protein>
<dbReference type="eggNOG" id="KOG2020">
    <property type="taxonomic scope" value="Eukaryota"/>
</dbReference>
<dbReference type="Proteomes" id="UP000013827">
    <property type="component" value="Unassembled WGS sequence"/>
</dbReference>
<dbReference type="KEGG" id="ehx:EMIHUDRAFT_457547"/>
<dbReference type="AlphaFoldDB" id="A0A0D3JPM3"/>
<sequence>MHGLHEFQNACPNARWCWAGLQQMPQLGGITTKLLDHAFDKCYCPQCATCDPDADIRTRDGWVRFGLQVEEGRMLARGTWMWDKAFHGTKAASIEKIIETGCLLRPGSFTSTGYFIDVRDGHIDGGFYRDKSVDKPLREGRAGFATPKTFIGKVREEFDPRRLLFVTPSVAYAADKVYAQEVTLSDDSKITVLLEIRMKPGFYDVGPSTVRHSVYDPKIDEEEMEWYTDRCGVHMITGLLVRRKSAPTSMLARGLAALGFYEPPHGHQLNEVDYLPGNEVDYLPGATVDIKEMLSTLENPQTCALKCPSSMICWAALQTLKVNPLFFDHRFDECFCDECCASRCEKAAYARGASLYVTPKGWVGFGLRHHAGWLGAIRVFEDWHVAYHGVVPDDLKTVIEAGALLFPGDADHNGRAIKPRDSGEREGRAMRGGRTSPVALDDEDRKIRQHSIFTSPSPAYAGSPVYAKPFQYNGWRFQVVLMARIKPDSYRVAASTLTDTPRDPYVKESEMECFLLAFFLQDNGGVFVWSVYIELVMDPAQQQHIESAVAAFYSGSQEQMAAADGALSQVRAQWWDAGPWRLLEALCLANAATPTVLWASALTEQWLRRRWRRISEPDRASCRLAAVQLVIGAQQSRGSGGRKRPSLSENSLKSSKLEHLLATLLRADWPSGWPSFVPDLAPQLDDLARLRILLLLAEEARAVLSLCQRAVGSGAEAPAGIAAGEAVRLGLGVMSRLAAALPSDLLLSPSLLAPLPPLLERYRCPVLKLLAEACRTQAPPAASPHALAALHGCMRDALDALAPRLPETLLRALGSSQDTGAWKWSEAQLDDLADWLASLWSRQRAALAGSAGGLSLLRDALALLSALGDAAPRCSERERICIDHACALAADARASSDGADPAAAAAAAQLAGALGGSLEGARTWAAGMLCARIGRPAGMLLWVAPDEGEEEEDPDVSEELPTEASATGDEEHAAAATALKWLLATQPPAAA</sequence>
<feature type="compositionally biased region" description="Basic and acidic residues" evidence="1">
    <location>
        <begin position="414"/>
        <end position="429"/>
    </location>
</feature>
<organism evidence="2 3">
    <name type="scientific">Emiliania huxleyi (strain CCMP1516)</name>
    <dbReference type="NCBI Taxonomy" id="280463"/>
    <lineage>
        <taxon>Eukaryota</taxon>
        <taxon>Haptista</taxon>
        <taxon>Haptophyta</taxon>
        <taxon>Prymnesiophyceae</taxon>
        <taxon>Isochrysidales</taxon>
        <taxon>Noelaerhabdaceae</taxon>
        <taxon>Emiliania</taxon>
    </lineage>
</organism>